<dbReference type="PROSITE" id="PS51257">
    <property type="entry name" value="PROKAR_LIPOPROTEIN"/>
    <property type="match status" value="1"/>
</dbReference>
<name>A0A4Q9DNY8_9BACL</name>
<dbReference type="PANTHER" id="PTHR43649:SF14">
    <property type="entry name" value="BLR3389 PROTEIN"/>
    <property type="match status" value="1"/>
</dbReference>
<dbReference type="AlphaFoldDB" id="A0A4Q9DNY8"/>
<organism evidence="3 4">
    <name type="scientific">Paenibacillus thalictri</name>
    <dbReference type="NCBI Taxonomy" id="2527873"/>
    <lineage>
        <taxon>Bacteria</taxon>
        <taxon>Bacillati</taxon>
        <taxon>Bacillota</taxon>
        <taxon>Bacilli</taxon>
        <taxon>Bacillales</taxon>
        <taxon>Paenibacillaceae</taxon>
        <taxon>Paenibacillus</taxon>
    </lineage>
</organism>
<feature type="chain" id="PRO_5020350906" evidence="2">
    <location>
        <begin position="27"/>
        <end position="453"/>
    </location>
</feature>
<dbReference type="PANTHER" id="PTHR43649">
    <property type="entry name" value="ARABINOSE-BINDING PROTEIN-RELATED"/>
    <property type="match status" value="1"/>
</dbReference>
<proteinExistence type="predicted"/>
<evidence type="ECO:0000256" key="2">
    <source>
        <dbReference type="SAM" id="SignalP"/>
    </source>
</evidence>
<gene>
    <name evidence="3" type="ORF">EYB31_19540</name>
</gene>
<feature type="signal peptide" evidence="2">
    <location>
        <begin position="1"/>
        <end position="26"/>
    </location>
</feature>
<dbReference type="RefSeq" id="WP_131015091.1">
    <property type="nucleotide sequence ID" value="NZ_SIRE01000013.1"/>
</dbReference>
<dbReference type="Gene3D" id="3.40.190.10">
    <property type="entry name" value="Periplasmic binding protein-like II"/>
    <property type="match status" value="2"/>
</dbReference>
<reference evidence="3 4" key="1">
    <citation type="submission" date="2019-02" db="EMBL/GenBank/DDBJ databases">
        <title>Paenibacillus sp. nov., isolated from surface-sterilized tissue of Thalictrum simplex L.</title>
        <authorList>
            <person name="Tuo L."/>
        </authorList>
    </citation>
    <scope>NUCLEOTIDE SEQUENCE [LARGE SCALE GENOMIC DNA]</scope>
    <source>
        <strain evidence="3 4">N2SHLJ1</strain>
    </source>
</reference>
<feature type="region of interest" description="Disordered" evidence="1">
    <location>
        <begin position="25"/>
        <end position="57"/>
    </location>
</feature>
<dbReference type="InterPro" id="IPR006059">
    <property type="entry name" value="SBP"/>
</dbReference>
<dbReference type="SUPFAM" id="SSF53850">
    <property type="entry name" value="Periplasmic binding protein-like II"/>
    <property type="match status" value="1"/>
</dbReference>
<comment type="caution">
    <text evidence="3">The sequence shown here is derived from an EMBL/GenBank/DDBJ whole genome shotgun (WGS) entry which is preliminary data.</text>
</comment>
<dbReference type="OrthoDB" id="9798191at2"/>
<sequence>MKKIISMLSASVLLLTACGSGGGTSAASKDAAAKPAGGSDKTAQPAAQTPAPAAAPAASAEKKKLSLWYIETGKKKELIEAAVQKFMQSHADADVEVVQIPNDPYKTKLSVAMGGGTPPDVFHSWGGGWLKQFVSAGQVLDLTGKISADNYLPAALSASTFNSKIYGAPLGMGVVPFFYNKEIFAKYNLQPPQTYDDLLAIVDKLKKENIIPIAMANKTKWPAAFFLMYFAERLSGPEIFNEAFERTGRNFSDEGYVKAGEMIQDLVKRGAFNPGFNGLTYDTGQSRQLIYTGKAAMEMQTSSYINNVRNEAPEFESKVGIFPFPAINGGKGKITNVVGGVSPVFSVSAKSKYPDLAVELVKALTSVELAQKLADEASAISAVKGVNYKDPFAVQLNDMLSKAQFLQTYYDQTLPPELAELHKDTTQELFGLTMTPAEAAKQMEAKAKEVLKK</sequence>
<accession>A0A4Q9DNY8</accession>
<keyword evidence="2" id="KW-0732">Signal</keyword>
<dbReference type="Pfam" id="PF01547">
    <property type="entry name" value="SBP_bac_1"/>
    <property type="match status" value="1"/>
</dbReference>
<protein>
    <submittedName>
        <fullName evidence="3">Extracellular solute-binding protein</fullName>
    </submittedName>
</protein>
<keyword evidence="4" id="KW-1185">Reference proteome</keyword>
<dbReference type="Proteomes" id="UP000293142">
    <property type="component" value="Unassembled WGS sequence"/>
</dbReference>
<evidence type="ECO:0000256" key="1">
    <source>
        <dbReference type="SAM" id="MobiDB-lite"/>
    </source>
</evidence>
<evidence type="ECO:0000313" key="4">
    <source>
        <dbReference type="Proteomes" id="UP000293142"/>
    </source>
</evidence>
<dbReference type="InterPro" id="IPR050490">
    <property type="entry name" value="Bact_solute-bd_prot1"/>
</dbReference>
<dbReference type="EMBL" id="SIRE01000013">
    <property type="protein sequence ID" value="TBL76619.1"/>
    <property type="molecule type" value="Genomic_DNA"/>
</dbReference>
<evidence type="ECO:0000313" key="3">
    <source>
        <dbReference type="EMBL" id="TBL76619.1"/>
    </source>
</evidence>